<reference evidence="9" key="1">
    <citation type="submission" date="2022-07" db="EMBL/GenBank/DDBJ databases">
        <title>Phylogenomic reconstructions and comparative analyses of Kickxellomycotina fungi.</title>
        <authorList>
            <person name="Reynolds N.K."/>
            <person name="Stajich J.E."/>
            <person name="Barry K."/>
            <person name="Grigoriev I.V."/>
            <person name="Crous P."/>
            <person name="Smith M.E."/>
        </authorList>
    </citation>
    <scope>NUCLEOTIDE SEQUENCE</scope>
    <source>
        <strain evidence="9">RSA 1196</strain>
    </source>
</reference>
<dbReference type="InterPro" id="IPR041433">
    <property type="entry name" value="RPN1_C"/>
</dbReference>
<feature type="domain" description="26S proteasome non-ATPase regulatory subunit RPN1 C-terminal" evidence="8">
    <location>
        <begin position="837"/>
        <end position="890"/>
    </location>
</feature>
<dbReference type="PIRSF" id="PIRSF015965">
    <property type="entry name" value="26S_Psome_Rpn1"/>
    <property type="match status" value="1"/>
</dbReference>
<keyword evidence="3 5" id="KW-0647">Proteasome</keyword>
<evidence type="ECO:0000256" key="4">
    <source>
        <dbReference type="ARBA" id="ARBA00057191"/>
    </source>
</evidence>
<feature type="region of interest" description="Disordered" evidence="6">
    <location>
        <begin position="1"/>
        <end position="49"/>
    </location>
</feature>
<evidence type="ECO:0000313" key="10">
    <source>
        <dbReference type="Proteomes" id="UP001150925"/>
    </source>
</evidence>
<gene>
    <name evidence="9" type="primary">RPN1</name>
    <name evidence="9" type="ORF">IWQ62_003247</name>
</gene>
<dbReference type="InterPro" id="IPR040892">
    <property type="entry name" value="RPN1_N"/>
</dbReference>
<sequence>MAPAPKESSVAGKPVDSKDVLPTKNAAEGSAKNPNDKKKNEEELSEEDQQLVSELEMLVERLKESDTSLHGPALESLRTTIRTSTSSMTSVPKPLKFLRPHYDSLVQLYDSWPAGKDKIALADILSVLGMTYADGTRRDCLKYRLLGSTEEAEIASWGHEYVRHLCAEIGQEYNHRMDEGDQPTEELLTLALKLVPFCLKHNADHDAVDLLLELESIESIVDYIDKDTYRRVCLYMLSCVNLLAPPDDAQFLTTVRTLYRKFGQPAQSLPLAIRMGNMDLVQEDFNRSKTAAEKKQLAFLLARQQLVLAQEESDLDVQKCLANAQLSEHFIKLAHDLDVYDAKTPTDIYKTHFENSRATANVDSARQNLASTFVNAFVNAGFGHDKLMVPSDNDEGSASHSWIYKNKDHGMMSATASLGMIMLWDVDRGLTEIDRYLYSTDEHVKAGALLAIGLVNVGTRSDMDPAVALLSEYVTSQTESLQFASIMGLGLAYCGSNREDIVEILHPSIGKQSVAMNLASMSALSAGMVAVGSCDAELTSTILETLTEREDFDLGNKFAPFMGLGLALLYLGKQDAAEATLAVLKAIEHPIGAQIGVLVHACAYAGTGNVLKVQEMLHLCSDHLDSAKNNDRHQAYAVLGVALIAMGEEVGSEMALRAFNHLMHYGEPVIRRAVPLAIGLLCASNPLVHILETLSKYSHDNDSEVAVNAIFAMGMVGAGTNNARLAQMLRHLASYYYRDPNSLFMVRVAQGLVHMGKGTMTLNPYHADRTLLSPSALAGLLVPLIAFTDAKNLILSNSHYLLYYLVRAMYPRFLITLDEDLNPLNVSVRVGQAVDVVGQAGKPKTITGFQTHSTPVLLAHSERAELATDEYLALTSILEGFVILRKNPDFMEEEN</sequence>
<feature type="domain" description="RPN1 N-terminal" evidence="7">
    <location>
        <begin position="55"/>
        <end position="354"/>
    </location>
</feature>
<comment type="caution">
    <text evidence="9">The sequence shown here is derived from an EMBL/GenBank/DDBJ whole genome shotgun (WGS) entry which is preliminary data.</text>
</comment>
<dbReference type="GO" id="GO:0043161">
    <property type="term" value="P:proteasome-mediated ubiquitin-dependent protein catabolic process"/>
    <property type="evidence" value="ECO:0007669"/>
    <property type="project" value="TreeGrafter"/>
</dbReference>
<keyword evidence="2" id="KW-0677">Repeat</keyword>
<dbReference type="SUPFAM" id="SSF48371">
    <property type="entry name" value="ARM repeat"/>
    <property type="match status" value="1"/>
</dbReference>
<accession>A0A9W8E783</accession>
<evidence type="ECO:0000313" key="9">
    <source>
        <dbReference type="EMBL" id="KAJ1963333.1"/>
    </source>
</evidence>
<dbReference type="InterPro" id="IPR002015">
    <property type="entry name" value="Proteasome/cyclosome_rpt"/>
</dbReference>
<proteinExistence type="inferred from homology"/>
<protein>
    <recommendedName>
        <fullName evidence="5">26S proteasome regulatory subunit RPN1</fullName>
    </recommendedName>
</protein>
<name>A0A9W8E783_9FUNG</name>
<dbReference type="AlphaFoldDB" id="A0A9W8E783"/>
<evidence type="ECO:0000256" key="6">
    <source>
        <dbReference type="SAM" id="MobiDB-lite"/>
    </source>
</evidence>
<dbReference type="Pfam" id="PF01851">
    <property type="entry name" value="PC_rep"/>
    <property type="match status" value="1"/>
</dbReference>
<dbReference type="PANTHER" id="PTHR10943">
    <property type="entry name" value="26S PROTEASOME NON-ATPASE REGULATORY SUBUNIT"/>
    <property type="match status" value="1"/>
</dbReference>
<dbReference type="FunFam" id="1.25.10.10:FF:000026">
    <property type="entry name" value="26S proteasome non-ATPase regulatory subunit 2"/>
    <property type="match status" value="1"/>
</dbReference>
<evidence type="ECO:0000256" key="2">
    <source>
        <dbReference type="ARBA" id="ARBA00022737"/>
    </source>
</evidence>
<dbReference type="GO" id="GO:0008540">
    <property type="term" value="C:proteasome regulatory particle, base subcomplex"/>
    <property type="evidence" value="ECO:0007669"/>
    <property type="project" value="UniProtKB-UniRule"/>
</dbReference>
<evidence type="ECO:0000256" key="5">
    <source>
        <dbReference type="PIRNR" id="PIRNR015965"/>
    </source>
</evidence>
<comment type="function">
    <text evidence="4 5">Acts as a regulatory subunit of the 26 proteasome which is involved in the ATP-dependent degradation of ubiquitinated proteins.</text>
</comment>
<dbReference type="Gene3D" id="1.25.10.10">
    <property type="entry name" value="Leucine-rich Repeat Variant"/>
    <property type="match status" value="1"/>
</dbReference>
<evidence type="ECO:0000256" key="3">
    <source>
        <dbReference type="ARBA" id="ARBA00022942"/>
    </source>
</evidence>
<keyword evidence="10" id="KW-1185">Reference proteome</keyword>
<evidence type="ECO:0000259" key="8">
    <source>
        <dbReference type="Pfam" id="PF18051"/>
    </source>
</evidence>
<dbReference type="Proteomes" id="UP001150925">
    <property type="component" value="Unassembled WGS sequence"/>
</dbReference>
<dbReference type="EMBL" id="JANBPY010000838">
    <property type="protein sequence ID" value="KAJ1963333.1"/>
    <property type="molecule type" value="Genomic_DNA"/>
</dbReference>
<dbReference type="OrthoDB" id="10252509at2759"/>
<dbReference type="GO" id="GO:0005634">
    <property type="term" value="C:nucleus"/>
    <property type="evidence" value="ECO:0007669"/>
    <property type="project" value="TreeGrafter"/>
</dbReference>
<dbReference type="GO" id="GO:0034515">
    <property type="term" value="C:proteasome storage granule"/>
    <property type="evidence" value="ECO:0007669"/>
    <property type="project" value="TreeGrafter"/>
</dbReference>
<dbReference type="PANTHER" id="PTHR10943:SF1">
    <property type="entry name" value="26S PROTEASOME NON-ATPASE REGULATORY SUBUNIT 2"/>
    <property type="match status" value="1"/>
</dbReference>
<evidence type="ECO:0000259" key="7">
    <source>
        <dbReference type="Pfam" id="PF17781"/>
    </source>
</evidence>
<dbReference type="InterPro" id="IPR016643">
    <property type="entry name" value="26S_Psome_Rpn1"/>
</dbReference>
<dbReference type="GO" id="GO:0030234">
    <property type="term" value="F:enzyme regulator activity"/>
    <property type="evidence" value="ECO:0007669"/>
    <property type="project" value="UniProtKB-UniRule"/>
</dbReference>
<dbReference type="Pfam" id="PF17781">
    <property type="entry name" value="RPN1_RPN2_N"/>
    <property type="match status" value="1"/>
</dbReference>
<dbReference type="GO" id="GO:0042176">
    <property type="term" value="P:regulation of protein catabolic process"/>
    <property type="evidence" value="ECO:0007669"/>
    <property type="project" value="InterPro"/>
</dbReference>
<dbReference type="InterPro" id="IPR016024">
    <property type="entry name" value="ARM-type_fold"/>
</dbReference>
<dbReference type="InterPro" id="IPR011989">
    <property type="entry name" value="ARM-like"/>
</dbReference>
<evidence type="ECO:0000256" key="1">
    <source>
        <dbReference type="ARBA" id="ARBA00005460"/>
    </source>
</evidence>
<organism evidence="9 10">
    <name type="scientific">Dispira parvispora</name>
    <dbReference type="NCBI Taxonomy" id="1520584"/>
    <lineage>
        <taxon>Eukaryota</taxon>
        <taxon>Fungi</taxon>
        <taxon>Fungi incertae sedis</taxon>
        <taxon>Zoopagomycota</taxon>
        <taxon>Kickxellomycotina</taxon>
        <taxon>Dimargaritomycetes</taxon>
        <taxon>Dimargaritales</taxon>
        <taxon>Dimargaritaceae</taxon>
        <taxon>Dispira</taxon>
    </lineage>
</organism>
<comment type="similarity">
    <text evidence="1 5">Belongs to the proteasome subunit S2 family.</text>
</comment>
<dbReference type="Pfam" id="PF18051">
    <property type="entry name" value="RPN1_C"/>
    <property type="match status" value="1"/>
</dbReference>